<comment type="caution">
    <text evidence="2">The sequence shown here is derived from an EMBL/GenBank/DDBJ whole genome shotgun (WGS) entry which is preliminary data.</text>
</comment>
<reference evidence="2 3" key="1">
    <citation type="submission" date="2016-10" db="EMBL/GenBank/DDBJ databases">
        <title>Comparative genomics of Bacillus thuringiensis reveals a path to pathogens against multiple invertebrate hosts.</title>
        <authorList>
            <person name="Zheng J."/>
            <person name="Gao Q."/>
            <person name="Liu H."/>
            <person name="Peng D."/>
            <person name="Ruan L."/>
            <person name="Sun M."/>
        </authorList>
    </citation>
    <scope>NUCLEOTIDE SEQUENCE [LARGE SCALE GENOMIC DNA]</scope>
    <source>
        <strain evidence="2">T30001</strain>
    </source>
</reference>
<accession>A0A9X6N1G5</accession>
<gene>
    <name evidence="2" type="ORF">BK784_19920</name>
</gene>
<feature type="region of interest" description="Disordered" evidence="1">
    <location>
        <begin position="104"/>
        <end position="147"/>
    </location>
</feature>
<evidence type="ECO:0000313" key="2">
    <source>
        <dbReference type="EMBL" id="OUB96461.1"/>
    </source>
</evidence>
<name>A0A9X6N1G5_BACTV</name>
<dbReference type="EMBL" id="MOOV01000142">
    <property type="protein sequence ID" value="OUB96461.1"/>
    <property type="molecule type" value="Genomic_DNA"/>
</dbReference>
<organism evidence="2 3">
    <name type="scientific">Bacillus thuringiensis subsp. medellin</name>
    <dbReference type="NCBI Taxonomy" id="79672"/>
    <lineage>
        <taxon>Bacteria</taxon>
        <taxon>Bacillati</taxon>
        <taxon>Bacillota</taxon>
        <taxon>Bacilli</taxon>
        <taxon>Bacillales</taxon>
        <taxon>Bacillaceae</taxon>
        <taxon>Bacillus</taxon>
        <taxon>Bacillus cereus group</taxon>
    </lineage>
</organism>
<evidence type="ECO:0000313" key="3">
    <source>
        <dbReference type="Proteomes" id="UP000195160"/>
    </source>
</evidence>
<evidence type="ECO:0000256" key="1">
    <source>
        <dbReference type="SAM" id="MobiDB-lite"/>
    </source>
</evidence>
<feature type="compositionally biased region" description="Basic and acidic residues" evidence="1">
    <location>
        <begin position="117"/>
        <end position="131"/>
    </location>
</feature>
<sequence>MMAKTKAIQIPLSEKMRQRCPELFVWIESQENPNEATRKVLEHFIALYGTQSVDNEEVKLGMAKDLLSAKGMLQGDIPRGLPSKSPLTYKQPEEGNVIEEVESSIGTANEDNQPKNVHIEKSKEKTQEDPVNKPIKRNIDMNKWTNK</sequence>
<feature type="compositionally biased region" description="Polar residues" evidence="1">
    <location>
        <begin position="104"/>
        <end position="115"/>
    </location>
</feature>
<protein>
    <submittedName>
        <fullName evidence="2">Uncharacterized protein</fullName>
    </submittedName>
</protein>
<dbReference type="Proteomes" id="UP000195160">
    <property type="component" value="Unassembled WGS sequence"/>
</dbReference>
<proteinExistence type="predicted"/>
<dbReference type="AlphaFoldDB" id="A0A9X6N1G5"/>